<protein>
    <submittedName>
        <fullName evidence="1">Uncharacterized protein</fullName>
    </submittedName>
</protein>
<dbReference type="EMBL" id="JAJAGO010000005">
    <property type="protein sequence ID" value="MCT2590586.1"/>
    <property type="molecule type" value="Genomic_DNA"/>
</dbReference>
<organism evidence="1 2">
    <name type="scientific">Streptomyces gossypii</name>
    <dbReference type="NCBI Taxonomy" id="2883101"/>
    <lineage>
        <taxon>Bacteria</taxon>
        <taxon>Bacillati</taxon>
        <taxon>Actinomycetota</taxon>
        <taxon>Actinomycetes</taxon>
        <taxon>Kitasatosporales</taxon>
        <taxon>Streptomycetaceae</taxon>
        <taxon>Streptomyces</taxon>
    </lineage>
</organism>
<dbReference type="Proteomes" id="UP001156389">
    <property type="component" value="Unassembled WGS sequence"/>
</dbReference>
<evidence type="ECO:0000313" key="2">
    <source>
        <dbReference type="Proteomes" id="UP001156389"/>
    </source>
</evidence>
<comment type="caution">
    <text evidence="1">The sequence shown here is derived from an EMBL/GenBank/DDBJ whole genome shotgun (WGS) entry which is preliminary data.</text>
</comment>
<reference evidence="1 2" key="1">
    <citation type="submission" date="2021-10" db="EMBL/GenBank/DDBJ databases">
        <title>Streptomyces gossypii sp. nov., isolated from soil collected from cotton field.</title>
        <authorList>
            <person name="Ge X."/>
            <person name="Chen X."/>
            <person name="Liu W."/>
        </authorList>
    </citation>
    <scope>NUCLEOTIDE SEQUENCE [LARGE SCALE GENOMIC DNA]</scope>
    <source>
        <strain evidence="1 2">N2-109</strain>
    </source>
</reference>
<name>A0ABT2JRR2_9ACTN</name>
<accession>A0ABT2JRR2</accession>
<proteinExistence type="predicted"/>
<sequence length="92" mass="10736">MARWGLLVHKDLGGNVPGLVEVLDEVDGTREEAEERMRHHIRYYNPRHPTSPKRKRLYRTADGWLLVGDGAFGRSYPYHFRVCELEWDSAAK</sequence>
<evidence type="ECO:0000313" key="1">
    <source>
        <dbReference type="EMBL" id="MCT2590586.1"/>
    </source>
</evidence>
<keyword evidence="2" id="KW-1185">Reference proteome</keyword>
<dbReference type="RefSeq" id="WP_260217917.1">
    <property type="nucleotide sequence ID" value="NZ_JAJAGO010000005.1"/>
</dbReference>
<gene>
    <name evidence="1" type="ORF">LHJ74_11820</name>
</gene>